<dbReference type="Proteomes" id="UP001298424">
    <property type="component" value="Unassembled WGS sequence"/>
</dbReference>
<evidence type="ECO:0000313" key="2">
    <source>
        <dbReference type="Proteomes" id="UP001298424"/>
    </source>
</evidence>
<dbReference type="RefSeq" id="WP_238745763.1">
    <property type="nucleotide sequence ID" value="NZ_JAKOOW010000009.1"/>
</dbReference>
<evidence type="ECO:0000313" key="1">
    <source>
        <dbReference type="EMBL" id="MCG6503419.1"/>
    </source>
</evidence>
<name>A0ABS9NKT5_9NEIS</name>
<comment type="caution">
    <text evidence="1">The sequence shown here is derived from an EMBL/GenBank/DDBJ whole genome shotgun (WGS) entry which is preliminary data.</text>
</comment>
<reference evidence="1 2" key="1">
    <citation type="submission" date="2022-02" db="EMBL/GenBank/DDBJ databases">
        <title>Genome sequence data of Kingella unionensis sp. nov. strain CICC 24913 (CCUG 75125).</title>
        <authorList>
            <person name="Xiao M."/>
        </authorList>
    </citation>
    <scope>NUCLEOTIDE SEQUENCE [LARGE SCALE GENOMIC DNA]</scope>
    <source>
        <strain evidence="1 2">CICC 24913</strain>
    </source>
</reference>
<gene>
    <name evidence="1" type="ORF">MB824_02775</name>
</gene>
<proteinExistence type="predicted"/>
<keyword evidence="2" id="KW-1185">Reference proteome</keyword>
<accession>A0ABS9NKT5</accession>
<protein>
    <submittedName>
        <fullName evidence="1">Uncharacterized protein</fullName>
    </submittedName>
</protein>
<sequence>MAQSPQKTGSSAKAPAAEAKDLRAMLLQLYLLNNPRLEHKVFIYSFNGVTDGNTNPFHFIGGDLPANVKKSLILQNLASGEMIQAFVVPYVEKGQTQFQIENSVLYGNRSGTLIEISLAADKIGGSEKYRQFSALAASMLRQFVI</sequence>
<dbReference type="EMBL" id="JAKOOW010000009">
    <property type="protein sequence ID" value="MCG6503419.1"/>
    <property type="molecule type" value="Genomic_DNA"/>
</dbReference>
<organism evidence="1 2">
    <name type="scientific">Kingella pumchi</name>
    <dbReference type="NCBI Taxonomy" id="2779506"/>
    <lineage>
        <taxon>Bacteria</taxon>
        <taxon>Pseudomonadati</taxon>
        <taxon>Pseudomonadota</taxon>
        <taxon>Betaproteobacteria</taxon>
        <taxon>Neisseriales</taxon>
        <taxon>Neisseriaceae</taxon>
        <taxon>Kingella</taxon>
    </lineage>
</organism>